<protein>
    <submittedName>
        <fullName evidence="1">Uncharacterized protein</fullName>
    </submittedName>
</protein>
<dbReference type="EMBL" id="SWCO01000003">
    <property type="protein sequence ID" value="TKB03914.1"/>
    <property type="molecule type" value="Genomic_DNA"/>
</dbReference>
<dbReference type="AlphaFoldDB" id="A0A4V5NQU5"/>
<proteinExistence type="predicted"/>
<keyword evidence="2" id="KW-1185">Reference proteome</keyword>
<reference evidence="1 2" key="1">
    <citation type="submission" date="2019-04" db="EMBL/GenBank/DDBJ databases">
        <title>Alteromonas portus sp. nov., an alginate lyase-excreting marine bacterium.</title>
        <authorList>
            <person name="Huang H."/>
            <person name="Mo K."/>
            <person name="Bao S."/>
        </authorList>
    </citation>
    <scope>NUCLEOTIDE SEQUENCE [LARGE SCALE GENOMIC DNA]</scope>
    <source>
        <strain evidence="1 2">HB161718</strain>
    </source>
</reference>
<name>A0A4V5NQU5_9ALTE</name>
<evidence type="ECO:0000313" key="1">
    <source>
        <dbReference type="EMBL" id="TKB03914.1"/>
    </source>
</evidence>
<dbReference type="OrthoDB" id="9873307at2"/>
<gene>
    <name evidence="1" type="ORF">E5672_07445</name>
</gene>
<dbReference type="Proteomes" id="UP000305471">
    <property type="component" value="Unassembled WGS sequence"/>
</dbReference>
<accession>A0A4V5NQU5</accession>
<organism evidence="1 2">
    <name type="scientific">Alteromonas portus</name>
    <dbReference type="NCBI Taxonomy" id="2565549"/>
    <lineage>
        <taxon>Bacteria</taxon>
        <taxon>Pseudomonadati</taxon>
        <taxon>Pseudomonadota</taxon>
        <taxon>Gammaproteobacteria</taxon>
        <taxon>Alteromonadales</taxon>
        <taxon>Alteromonadaceae</taxon>
        <taxon>Alteromonas/Salinimonas group</taxon>
        <taxon>Alteromonas</taxon>
    </lineage>
</organism>
<evidence type="ECO:0000313" key="2">
    <source>
        <dbReference type="Proteomes" id="UP000305471"/>
    </source>
</evidence>
<comment type="caution">
    <text evidence="1">The sequence shown here is derived from an EMBL/GenBank/DDBJ whole genome shotgun (WGS) entry which is preliminary data.</text>
</comment>
<dbReference type="RefSeq" id="WP_136781623.1">
    <property type="nucleotide sequence ID" value="NZ_SWCO01000003.1"/>
</dbReference>
<sequence length="82" mass="8803">MARDSKKVSFELTRGVRLMGKSYFPKAKGKTIISIDASMAKELQAASKGKIVDAKANTEIEVPKIDDGLDAAFGPENDGESE</sequence>